<feature type="transmembrane region" description="Helical" evidence="5">
    <location>
        <begin position="298"/>
        <end position="324"/>
    </location>
</feature>
<keyword evidence="3 5" id="KW-1133">Transmembrane helix</keyword>
<dbReference type="Proteomes" id="UP000000663">
    <property type="component" value="Chromosome"/>
</dbReference>
<evidence type="ECO:0000256" key="3">
    <source>
        <dbReference type="ARBA" id="ARBA00022989"/>
    </source>
</evidence>
<keyword evidence="2 5" id="KW-0812">Transmembrane</keyword>
<feature type="transmembrane region" description="Helical" evidence="5">
    <location>
        <begin position="268"/>
        <end position="286"/>
    </location>
</feature>
<protein>
    <submittedName>
        <fullName evidence="6">Prenyltransferase (UbiA family)</fullName>
    </submittedName>
</protein>
<evidence type="ECO:0000313" key="7">
    <source>
        <dbReference type="Proteomes" id="UP000000663"/>
    </source>
</evidence>
<name>Q0W7W8_METAR</name>
<gene>
    <name evidence="6" type="ORF">RCIX3</name>
</gene>
<proteinExistence type="predicted"/>
<dbReference type="KEGG" id="rci:RCIX3"/>
<feature type="transmembrane region" description="Helical" evidence="5">
    <location>
        <begin position="115"/>
        <end position="133"/>
    </location>
</feature>
<evidence type="ECO:0000256" key="4">
    <source>
        <dbReference type="ARBA" id="ARBA00023136"/>
    </source>
</evidence>
<organism evidence="6 7">
    <name type="scientific">Methanocella arvoryzae (strain DSM 22066 / NBRC 105507 / MRE50)</name>
    <dbReference type="NCBI Taxonomy" id="351160"/>
    <lineage>
        <taxon>Archaea</taxon>
        <taxon>Methanobacteriati</taxon>
        <taxon>Methanobacteriota</taxon>
        <taxon>Stenosarchaea group</taxon>
        <taxon>Methanomicrobia</taxon>
        <taxon>Methanocellales</taxon>
        <taxon>Methanocellaceae</taxon>
        <taxon>Methanocella</taxon>
    </lineage>
</organism>
<dbReference type="InterPro" id="IPR000537">
    <property type="entry name" value="UbiA_prenyltransferase"/>
</dbReference>
<dbReference type="eggNOG" id="arCOG00481">
    <property type="taxonomic scope" value="Archaea"/>
</dbReference>
<dbReference type="STRING" id="351160.RCIX3"/>
<feature type="transmembrane region" description="Helical" evidence="5">
    <location>
        <begin position="44"/>
        <end position="64"/>
    </location>
</feature>
<evidence type="ECO:0000256" key="2">
    <source>
        <dbReference type="ARBA" id="ARBA00022692"/>
    </source>
</evidence>
<dbReference type="EMBL" id="AM114193">
    <property type="protein sequence ID" value="CAJ35525.1"/>
    <property type="molecule type" value="Genomic_DNA"/>
</dbReference>
<dbReference type="Pfam" id="PF01040">
    <property type="entry name" value="UbiA"/>
    <property type="match status" value="1"/>
</dbReference>
<dbReference type="AlphaFoldDB" id="Q0W7W8"/>
<evidence type="ECO:0000313" key="6">
    <source>
        <dbReference type="EMBL" id="CAJ35525.1"/>
    </source>
</evidence>
<feature type="transmembrane region" description="Helical" evidence="5">
    <location>
        <begin position="196"/>
        <end position="216"/>
    </location>
</feature>
<evidence type="ECO:0000256" key="1">
    <source>
        <dbReference type="ARBA" id="ARBA00004651"/>
    </source>
</evidence>
<feature type="transmembrane region" description="Helical" evidence="5">
    <location>
        <begin position="70"/>
        <end position="88"/>
    </location>
</feature>
<sequence>MYIALLIGGWTLIACGESIYVDQHAFKNIAISGKDLFVNSVNWLYYNSYLTAIRPAFILLTMMIINGDIINIPILGIAFLLTLIVYSYDRFSGLDEDRASNPERSELLMRKKKHYPYYLASCIGALALLVVFFSTTQLMSLAIFVAVLVSIGILYSVMLKNITKYVPAFKNLLVASEWGATIALLYGLSYNSYTSALTLTFTAFVFLKLFILTVFYDIKDIESDKKRRLKTVPVMLGYTNTLRFLTIMTILSWVILVMGTFLFNLPKLSLFLIPLSAFVFVAIGAMKSNGGKPSKYDLLVSLEYVVWPLGIVIVMAAGNILTYLSAVI</sequence>
<dbReference type="GO" id="GO:0005886">
    <property type="term" value="C:plasma membrane"/>
    <property type="evidence" value="ECO:0007669"/>
    <property type="project" value="UniProtKB-SubCell"/>
</dbReference>
<feature type="transmembrane region" description="Helical" evidence="5">
    <location>
        <begin position="237"/>
        <end position="262"/>
    </location>
</feature>
<keyword evidence="7" id="KW-1185">Reference proteome</keyword>
<accession>Q0W7W8</accession>
<dbReference type="GO" id="GO:0016765">
    <property type="term" value="F:transferase activity, transferring alkyl or aryl (other than methyl) groups"/>
    <property type="evidence" value="ECO:0007669"/>
    <property type="project" value="InterPro"/>
</dbReference>
<evidence type="ECO:0000256" key="5">
    <source>
        <dbReference type="SAM" id="Phobius"/>
    </source>
</evidence>
<reference evidence="6 7" key="1">
    <citation type="journal article" date="2006" name="Science">
        <title>Genome of rice cluster I archaea -- the key methane producers in the rice rhizosphere.</title>
        <authorList>
            <person name="Erkel C."/>
            <person name="Kube M."/>
            <person name="Reinhardt R."/>
            <person name="Liesack W."/>
        </authorList>
    </citation>
    <scope>NUCLEOTIDE SEQUENCE [LARGE SCALE GENOMIC DNA]</scope>
    <source>
        <strain evidence="7">DSM 22066 / NBRC 105507 / MRE50</strain>
    </source>
</reference>
<keyword evidence="4 5" id="KW-0472">Membrane</keyword>
<comment type="subcellular location">
    <subcellularLocation>
        <location evidence="1">Cell membrane</location>
        <topology evidence="1">Multi-pass membrane protein</topology>
    </subcellularLocation>
</comment>
<feature type="transmembrane region" description="Helical" evidence="5">
    <location>
        <begin position="171"/>
        <end position="190"/>
    </location>
</feature>
<dbReference type="Gene3D" id="1.20.120.1780">
    <property type="entry name" value="UbiA prenyltransferase"/>
    <property type="match status" value="1"/>
</dbReference>
<feature type="transmembrane region" description="Helical" evidence="5">
    <location>
        <begin position="139"/>
        <end position="159"/>
    </location>
</feature>